<dbReference type="InterPro" id="IPR012336">
    <property type="entry name" value="Thioredoxin-like_fold"/>
</dbReference>
<accession>A0A1F7I6D7</accession>
<evidence type="ECO:0000313" key="9">
    <source>
        <dbReference type="Proteomes" id="UP000178076"/>
    </source>
</evidence>
<name>A0A1F7I6D7_9BACT</name>
<dbReference type="PANTHER" id="PTHR13887:SF14">
    <property type="entry name" value="DISULFIDE BOND FORMATION PROTEIN D"/>
    <property type="match status" value="1"/>
</dbReference>
<organism evidence="8 9">
    <name type="scientific">Candidatus Roizmanbacteria bacterium RIFCSPHIGHO2_12_FULL_42_10</name>
    <dbReference type="NCBI Taxonomy" id="1802053"/>
    <lineage>
        <taxon>Bacteria</taxon>
        <taxon>Candidatus Roizmaniibacteriota</taxon>
    </lineage>
</organism>
<proteinExistence type="inferred from homology"/>
<dbReference type="Pfam" id="PF13462">
    <property type="entry name" value="Thioredoxin_4"/>
    <property type="match status" value="1"/>
</dbReference>
<keyword evidence="3" id="KW-0560">Oxidoreductase</keyword>
<dbReference type="SUPFAM" id="SSF52833">
    <property type="entry name" value="Thioredoxin-like"/>
    <property type="match status" value="1"/>
</dbReference>
<dbReference type="Proteomes" id="UP000178076">
    <property type="component" value="Unassembled WGS sequence"/>
</dbReference>
<keyword evidence="6" id="KW-0812">Transmembrane</keyword>
<gene>
    <name evidence="8" type="ORF">A3F32_00775</name>
</gene>
<evidence type="ECO:0000256" key="6">
    <source>
        <dbReference type="SAM" id="Phobius"/>
    </source>
</evidence>
<reference evidence="8 9" key="1">
    <citation type="journal article" date="2016" name="Nat. Commun.">
        <title>Thousands of microbial genomes shed light on interconnected biogeochemical processes in an aquifer system.</title>
        <authorList>
            <person name="Anantharaman K."/>
            <person name="Brown C.T."/>
            <person name="Hug L.A."/>
            <person name="Sharon I."/>
            <person name="Castelle C.J."/>
            <person name="Probst A.J."/>
            <person name="Thomas B.C."/>
            <person name="Singh A."/>
            <person name="Wilkins M.J."/>
            <person name="Karaoz U."/>
            <person name="Brodie E.L."/>
            <person name="Williams K.H."/>
            <person name="Hubbard S.S."/>
            <person name="Banfield J.F."/>
        </authorList>
    </citation>
    <scope>NUCLEOTIDE SEQUENCE [LARGE SCALE GENOMIC DNA]</scope>
</reference>
<feature type="domain" description="Thioredoxin" evidence="7">
    <location>
        <begin position="27"/>
        <end position="214"/>
    </location>
</feature>
<dbReference type="Gene3D" id="3.40.30.10">
    <property type="entry name" value="Glutaredoxin"/>
    <property type="match status" value="1"/>
</dbReference>
<evidence type="ECO:0000256" key="5">
    <source>
        <dbReference type="ARBA" id="ARBA00023284"/>
    </source>
</evidence>
<dbReference type="PANTHER" id="PTHR13887">
    <property type="entry name" value="GLUTATHIONE S-TRANSFERASE KAPPA"/>
    <property type="match status" value="1"/>
</dbReference>
<dbReference type="EMBL" id="MGAD01000002">
    <property type="protein sequence ID" value="OGK38937.1"/>
    <property type="molecule type" value="Genomic_DNA"/>
</dbReference>
<evidence type="ECO:0000259" key="7">
    <source>
        <dbReference type="PROSITE" id="PS51352"/>
    </source>
</evidence>
<evidence type="ECO:0000313" key="8">
    <source>
        <dbReference type="EMBL" id="OGK38937.1"/>
    </source>
</evidence>
<dbReference type="GO" id="GO:0016491">
    <property type="term" value="F:oxidoreductase activity"/>
    <property type="evidence" value="ECO:0007669"/>
    <property type="project" value="UniProtKB-KW"/>
</dbReference>
<keyword evidence="2" id="KW-0732">Signal</keyword>
<keyword evidence="5" id="KW-0676">Redox-active center</keyword>
<evidence type="ECO:0000256" key="1">
    <source>
        <dbReference type="ARBA" id="ARBA00005791"/>
    </source>
</evidence>
<comment type="similarity">
    <text evidence="1">Belongs to the thioredoxin family. DsbA subfamily.</text>
</comment>
<dbReference type="PROSITE" id="PS51352">
    <property type="entry name" value="THIOREDOXIN_2"/>
    <property type="match status" value="1"/>
</dbReference>
<feature type="transmembrane region" description="Helical" evidence="6">
    <location>
        <begin position="7"/>
        <end position="26"/>
    </location>
</feature>
<evidence type="ECO:0000256" key="2">
    <source>
        <dbReference type="ARBA" id="ARBA00022729"/>
    </source>
</evidence>
<keyword evidence="6" id="KW-1133">Transmembrane helix</keyword>
<keyword evidence="6" id="KW-0472">Membrane</keyword>
<evidence type="ECO:0000256" key="3">
    <source>
        <dbReference type="ARBA" id="ARBA00023002"/>
    </source>
</evidence>
<protein>
    <recommendedName>
        <fullName evidence="7">Thioredoxin domain-containing protein</fullName>
    </recommendedName>
</protein>
<sequence length="230" mass="25722">MTQRGTNIILGIVAVVAIFALLWGAWKVTSTSTPEQSSKPIDLPVNTSDMIKGNPNSPMTLVEYSDFQCPTCRLYAPIVKSLVEKNGDLRLVYRHFPLEQHQYSRHTARAAEAAGKQDAFFPMHDLIFEKQDEWKESKDIDKTLLEHAASLKLDIAQFKKDYESAAVQKKVQDDYNSGIGYGVGGTPTFFLDGVQLEKLLPLDEFQKLIDEEREKVGISTPSGTIEPTKS</sequence>
<dbReference type="InterPro" id="IPR036249">
    <property type="entry name" value="Thioredoxin-like_sf"/>
</dbReference>
<comment type="caution">
    <text evidence="8">The sequence shown here is derived from an EMBL/GenBank/DDBJ whole genome shotgun (WGS) entry which is preliminary data.</text>
</comment>
<keyword evidence="4" id="KW-1015">Disulfide bond</keyword>
<dbReference type="InterPro" id="IPR013766">
    <property type="entry name" value="Thioredoxin_domain"/>
</dbReference>
<evidence type="ECO:0000256" key="4">
    <source>
        <dbReference type="ARBA" id="ARBA00023157"/>
    </source>
</evidence>
<dbReference type="AlphaFoldDB" id="A0A1F7I6D7"/>